<dbReference type="SMART" id="SM00257">
    <property type="entry name" value="LysM"/>
    <property type="match status" value="4"/>
</dbReference>
<feature type="chain" id="PRO_5042100088" description="LysM domain-containing protein" evidence="4">
    <location>
        <begin position="20"/>
        <end position="453"/>
    </location>
</feature>
<name>A0AAD6HKJ2_9EURO</name>
<keyword evidence="2 4" id="KW-0732">Signal</keyword>
<dbReference type="InterPro" id="IPR052210">
    <property type="entry name" value="LysM1-like"/>
</dbReference>
<dbReference type="PROSITE" id="PS51782">
    <property type="entry name" value="LYSM"/>
    <property type="match status" value="5"/>
</dbReference>
<evidence type="ECO:0000256" key="1">
    <source>
        <dbReference type="ARBA" id="ARBA00022669"/>
    </source>
</evidence>
<feature type="signal peptide" evidence="4">
    <location>
        <begin position="1"/>
        <end position="19"/>
    </location>
</feature>
<evidence type="ECO:0000256" key="2">
    <source>
        <dbReference type="ARBA" id="ARBA00022729"/>
    </source>
</evidence>
<feature type="domain" description="LysM" evidence="5">
    <location>
        <begin position="404"/>
        <end position="450"/>
    </location>
</feature>
<gene>
    <name evidence="6" type="ORF">N7493_006406</name>
</gene>
<evidence type="ECO:0000256" key="3">
    <source>
        <dbReference type="ARBA" id="ARBA00023026"/>
    </source>
</evidence>
<reference evidence="6" key="2">
    <citation type="submission" date="2023-01" db="EMBL/GenBank/DDBJ databases">
        <authorList>
            <person name="Petersen C."/>
        </authorList>
    </citation>
    <scope>NUCLEOTIDE SEQUENCE</scope>
    <source>
        <strain evidence="6">IBT 17514</strain>
    </source>
</reference>
<feature type="domain" description="LysM" evidence="5">
    <location>
        <begin position="244"/>
        <end position="290"/>
    </location>
</feature>
<evidence type="ECO:0000256" key="4">
    <source>
        <dbReference type="SAM" id="SignalP"/>
    </source>
</evidence>
<dbReference type="CDD" id="cd00118">
    <property type="entry name" value="LysM"/>
    <property type="match status" value="4"/>
</dbReference>
<feature type="domain" description="LysM" evidence="5">
    <location>
        <begin position="146"/>
        <end position="192"/>
    </location>
</feature>
<keyword evidence="3" id="KW-0843">Virulence</keyword>
<comment type="caution">
    <text evidence="6">The sequence shown here is derived from an EMBL/GenBank/DDBJ whole genome shotgun (WGS) entry which is preliminary data.</text>
</comment>
<feature type="domain" description="LysM" evidence="5">
    <location>
        <begin position="37"/>
        <end position="86"/>
    </location>
</feature>
<dbReference type="PANTHER" id="PTHR34997">
    <property type="entry name" value="AM15"/>
    <property type="match status" value="1"/>
</dbReference>
<evidence type="ECO:0000313" key="7">
    <source>
        <dbReference type="Proteomes" id="UP001215712"/>
    </source>
</evidence>
<dbReference type="PANTHER" id="PTHR34997:SF2">
    <property type="entry name" value="LYSM DOMAIN-CONTAINING PROTEIN-RELATED"/>
    <property type="match status" value="1"/>
</dbReference>
<dbReference type="Proteomes" id="UP001215712">
    <property type="component" value="Unassembled WGS sequence"/>
</dbReference>
<keyword evidence="7" id="KW-1185">Reference proteome</keyword>
<dbReference type="Pfam" id="PF01476">
    <property type="entry name" value="LysM"/>
    <property type="match status" value="4"/>
</dbReference>
<dbReference type="AlphaFoldDB" id="A0AAD6HKJ2"/>
<evidence type="ECO:0000259" key="5">
    <source>
        <dbReference type="PROSITE" id="PS51782"/>
    </source>
</evidence>
<organism evidence="6 7">
    <name type="scientific">Penicillium malachiteum</name>
    <dbReference type="NCBI Taxonomy" id="1324776"/>
    <lineage>
        <taxon>Eukaryota</taxon>
        <taxon>Fungi</taxon>
        <taxon>Dikarya</taxon>
        <taxon>Ascomycota</taxon>
        <taxon>Pezizomycotina</taxon>
        <taxon>Eurotiomycetes</taxon>
        <taxon>Eurotiomycetidae</taxon>
        <taxon>Eurotiales</taxon>
        <taxon>Aspergillaceae</taxon>
        <taxon>Penicillium</taxon>
    </lineage>
</organism>
<keyword evidence="1" id="KW-0147">Chitin-binding</keyword>
<dbReference type="InterPro" id="IPR018392">
    <property type="entry name" value="LysM"/>
</dbReference>
<dbReference type="Gene3D" id="3.10.350.10">
    <property type="entry name" value="LysM domain"/>
    <property type="match status" value="5"/>
</dbReference>
<sequence>MAFMRLFAAALATSQIAAGYLVAPAGTAFPGASSECSAWVYGSASLTCDEIESEYDITLTQFATWNPDLFEISETCAIIPGYYYCVQINFESTVTTTTSSSSSTTSTTFVTSLASTTATGSTATIVGDGLSTPSPIQTGMTNICYEYHLVVSGDTCAAIASTAGIALSDFYAWNPAVGTNCTDLDIGDYVCTRILGYGISVSAVITSTSTSSKVVVTATSVTSTGDGISTPSPIQTGISATCDAFYLVVSGDTCSAIASSEGISLANFYAWNPAVGSSCTYLDVGDYVCVGILGSSTTTGDGVSTPSPVQTGMIATCDSFYLVVSGDSCSTIASDEGISLTDFYAWNPAVGSSCLYLDLGDYVCVGVIGATPATTTPSVTATSTSSGITTPSPVQTGMVSGCDAFYYVVSGDGCSSIATAEDVTVAELEEWNPAIGTDCTNLWLETYICVGVS</sequence>
<feature type="domain" description="LysM" evidence="5">
    <location>
        <begin position="319"/>
        <end position="365"/>
    </location>
</feature>
<protein>
    <recommendedName>
        <fullName evidence="5">LysM domain-containing protein</fullName>
    </recommendedName>
</protein>
<evidence type="ECO:0000313" key="6">
    <source>
        <dbReference type="EMBL" id="KAJ5724678.1"/>
    </source>
</evidence>
<dbReference type="InterPro" id="IPR036779">
    <property type="entry name" value="LysM_dom_sf"/>
</dbReference>
<accession>A0AAD6HKJ2</accession>
<dbReference type="EMBL" id="JAQJAN010000008">
    <property type="protein sequence ID" value="KAJ5724678.1"/>
    <property type="molecule type" value="Genomic_DNA"/>
</dbReference>
<proteinExistence type="predicted"/>
<dbReference type="SUPFAM" id="SSF54106">
    <property type="entry name" value="LysM domain"/>
    <property type="match status" value="4"/>
</dbReference>
<reference evidence="6" key="1">
    <citation type="journal article" date="2023" name="IMA Fungus">
        <title>Comparative genomic study of the Penicillium genus elucidates a diverse pangenome and 15 lateral gene transfer events.</title>
        <authorList>
            <person name="Petersen C."/>
            <person name="Sorensen T."/>
            <person name="Nielsen M.R."/>
            <person name="Sondergaard T.E."/>
            <person name="Sorensen J.L."/>
            <person name="Fitzpatrick D.A."/>
            <person name="Frisvad J.C."/>
            <person name="Nielsen K.L."/>
        </authorList>
    </citation>
    <scope>NUCLEOTIDE SEQUENCE</scope>
    <source>
        <strain evidence="6">IBT 17514</strain>
    </source>
</reference>
<dbReference type="GO" id="GO:0008061">
    <property type="term" value="F:chitin binding"/>
    <property type="evidence" value="ECO:0007669"/>
    <property type="project" value="UniProtKB-KW"/>
</dbReference>